<evidence type="ECO:0000259" key="7">
    <source>
        <dbReference type="Pfam" id="PF24603"/>
    </source>
</evidence>
<dbReference type="PROSITE" id="PS51375">
    <property type="entry name" value="PPR"/>
    <property type="match status" value="3"/>
</dbReference>
<dbReference type="FunFam" id="1.25.40.10:FF:000266">
    <property type="entry name" value="Pentatricopeptide repeat domain-containing protein"/>
    <property type="match status" value="1"/>
</dbReference>
<comment type="function">
    <text evidence="3">Regulates mitochondrial small subunit maturation by controlling 15S rRNA 5'-end processing. Localizes to the 5' precursor of the 15S rRNA in a position that is subsequently occupied by mS47 in the mature yeast mtSSU. Uses structure and sequence-specific RNA recognition, binding to a single-stranded region of the precursor and specifically recognizing bases -6 to -1. The exchange of Ccm1 for mS47 is coupled to the irreversible removal of precursor rRNA that is accompanied by conformational changes of the mitoribosomal proteins uS5m and mS26. These conformational changes signal completion of 5'-end rRNA processing through protection of the mature 5'-end of the 15S rRNA and stabilization of mS47. The removal of the 5' precursor together with the dissociation of Ccm1 may be catalyzed by the 5'-3' exoribonuclease Pet127. Involved in the specific removal of group I introns in mitochondrial encoded transcripts.</text>
</comment>
<evidence type="ECO:0000256" key="4">
    <source>
        <dbReference type="ARBA" id="ARBA00044511"/>
    </source>
</evidence>
<feature type="region of interest" description="Disordered" evidence="6">
    <location>
        <begin position="193"/>
        <end position="252"/>
    </location>
</feature>
<dbReference type="Proteomes" id="UP000019373">
    <property type="component" value="Unassembled WGS sequence"/>
</dbReference>
<feature type="repeat" description="PPR" evidence="5">
    <location>
        <begin position="1259"/>
        <end position="1293"/>
    </location>
</feature>
<dbReference type="Pfam" id="PF24603">
    <property type="entry name" value="TPR_30"/>
    <property type="match status" value="1"/>
</dbReference>
<evidence type="ECO:0000256" key="5">
    <source>
        <dbReference type="PROSITE-ProRule" id="PRU00708"/>
    </source>
</evidence>
<dbReference type="PANTHER" id="PTHR47936:SF1">
    <property type="entry name" value="PENTATRICOPEPTIDE REPEAT-CONTAINING PROTEIN GUN1, CHLOROPLASTIC"/>
    <property type="match status" value="1"/>
</dbReference>
<evidence type="ECO:0000256" key="1">
    <source>
        <dbReference type="ARBA" id="ARBA00006192"/>
    </source>
</evidence>
<dbReference type="InterPro" id="IPR057585">
    <property type="entry name" value="TPR_dom_fungi"/>
</dbReference>
<dbReference type="InterPro" id="IPR002885">
    <property type="entry name" value="PPR_rpt"/>
</dbReference>
<dbReference type="OrthoDB" id="411857at2759"/>
<comment type="subunit">
    <text evidence="4">Binds to mitochondrial small subunit 15S rRNA.</text>
</comment>
<evidence type="ECO:0000313" key="9">
    <source>
        <dbReference type="Proteomes" id="UP000019373"/>
    </source>
</evidence>
<dbReference type="NCBIfam" id="TIGR00756">
    <property type="entry name" value="PPR"/>
    <property type="match status" value="2"/>
</dbReference>
<feature type="repeat" description="PPR" evidence="5">
    <location>
        <begin position="1045"/>
        <end position="1075"/>
    </location>
</feature>
<dbReference type="GeneID" id="19244013"/>
<sequence length="1308" mass="143137">MVIKPFSHLARQSFAKTLAHGYAQSVVAASQSSYASTTGSLGQFHNYPVHKFARTTQLQNVFQTASSSSGAGAKTGHASHGASTNGDGGLAAYYAAWQHAQQTGDDSDWRQHQFSKKIGWKSGGRKSEIKRRHRHDLSLTPDSLRPLRTSADRAFSETDLHHLRISPEAEAEALDRVNEAIAQEIHAVKESNLTSATAETSLPINEPSNNVGAEAAQRPMEAVDEELGTPSSSDVHTSSRDTRLTSPAAEIQSSSDQIVELSRVGQYSSIPAVFEDMLKGGVVPTVEAYNAILVSAIQLTKNVYQVLPKALEVYGDMLRRNVAPNDDTHIILIDFLTAQARDAHAAKAALELKRTRFGSAEGAFLFRSSELEHELLAEDSSLQFALQQYQTAKSRLSGIKLPAQLYFALIQACAQHCRVRQMVEIFSDLKAQKVIPPGALFIPMIRAFAEVKDLKAANRSYEEYRALAVANTAGDINMIDRQDMMVYAALLKAFLTSDNAAGGLRFLDRILHSYENAAETQSLVTAMENTFCSTFVENAIEKRDFEGALAFVRSRKLDEITSDRLFSSICAAAADASHISTAEAAYKLVSYQSVEHLNATSAILAANLRLGRIEQSRSLWGVMTANPQTVASSLELTTMYACSLLKFGYTEEAFLQARTMFGRVRESAPDQSSRTNTMELIDESIVMFGEILMKMNAVISAQANMHLVRMMLENGGLVSPVAEHAMASIGPECVHQLNPQDIALALHVQAGMLSQGSSVSDPAHAPRFAHLLETVLNRGIPVDPSTVHAVTECISKLSNARPDLTQRWEGFLQPAQPVETVASPYVPASPISPAVDFQAQHDSFDPYAHNTDFRASSTIAEQLESSTGRLENHLSDALSRFRNVRRAGRHPRYTTYAKLITAAGKTGQVHLVHEILGMARHDVPFTVQYSAVKAGWVSILDAMVAACLTIGDRQLASKYHQDLLEMGAAPSANTFGLYITTLKESTKTFDEATEAVKIFQRAISEGVEPGVFLYNAVIGKLGKARRIDDCLLYFGDMQSRNIKPTSVTYGTLVNALCRTSEERFAEEMFDEMESMPNYRPRAAPYNSIIQFFLNTKRDRSKVLGYFERMKSKNIKPTSHTFKLLIEAHASLEPVDLKAAEAVLADVKAAGMEPEAVHYGSLIHAKGCIMHDMAGARALFDSVVSSGTIRPTDNLYQNLFEAMVANHQVADTTEVLRSMPKRNVAMTPYIANTLIHGWAAEGNIMEAKAIYDSLGYANREPSTYEAMTRAFLSAEDHQSASAVVQEMISKGYPPAVTEKVLVLVGGAPA</sequence>
<dbReference type="InterPro" id="IPR011990">
    <property type="entry name" value="TPR-like_helical_dom_sf"/>
</dbReference>
<dbReference type="RefSeq" id="XP_007786128.1">
    <property type="nucleotide sequence ID" value="XM_007787938.1"/>
</dbReference>
<accession>U1I019</accession>
<evidence type="ECO:0000313" key="8">
    <source>
        <dbReference type="EMBL" id="ERF76545.1"/>
    </source>
</evidence>
<gene>
    <name evidence="8" type="ORF">EPUS_09181</name>
</gene>
<proteinExistence type="inferred from homology"/>
<dbReference type="Pfam" id="PF13041">
    <property type="entry name" value="PPR_2"/>
    <property type="match status" value="1"/>
</dbReference>
<dbReference type="Pfam" id="PF13812">
    <property type="entry name" value="PPR_3"/>
    <property type="match status" value="1"/>
</dbReference>
<evidence type="ECO:0000256" key="2">
    <source>
        <dbReference type="ARBA" id="ARBA00022737"/>
    </source>
</evidence>
<dbReference type="eggNOG" id="KOG4197">
    <property type="taxonomic scope" value="Eukaryota"/>
</dbReference>
<dbReference type="OMA" id="PQACLYQ"/>
<feature type="compositionally biased region" description="Polar residues" evidence="6">
    <location>
        <begin position="193"/>
        <end position="211"/>
    </location>
</feature>
<dbReference type="PANTHER" id="PTHR47936">
    <property type="entry name" value="PPR_LONG DOMAIN-CONTAINING PROTEIN"/>
    <property type="match status" value="1"/>
</dbReference>
<evidence type="ECO:0000256" key="3">
    <source>
        <dbReference type="ARBA" id="ARBA00044493"/>
    </source>
</evidence>
<feature type="domain" description="Tetratricopeptide repeat" evidence="7">
    <location>
        <begin position="533"/>
        <end position="624"/>
    </location>
</feature>
<name>U1I019_ENDPU</name>
<organism evidence="8 9">
    <name type="scientific">Endocarpon pusillum (strain Z07020 / HMAS-L-300199)</name>
    <name type="common">Lichen-forming fungus</name>
    <dbReference type="NCBI Taxonomy" id="1263415"/>
    <lineage>
        <taxon>Eukaryota</taxon>
        <taxon>Fungi</taxon>
        <taxon>Dikarya</taxon>
        <taxon>Ascomycota</taxon>
        <taxon>Pezizomycotina</taxon>
        <taxon>Eurotiomycetes</taxon>
        <taxon>Chaetothyriomycetidae</taxon>
        <taxon>Verrucariales</taxon>
        <taxon>Verrucariaceae</taxon>
        <taxon>Endocarpon</taxon>
    </lineage>
</organism>
<dbReference type="HOGENOM" id="CLU_002863_0_0_1"/>
<dbReference type="Gene3D" id="1.25.40.10">
    <property type="entry name" value="Tetratricopeptide repeat domain"/>
    <property type="match status" value="4"/>
</dbReference>
<dbReference type="EMBL" id="KE720746">
    <property type="protein sequence ID" value="ERF76545.1"/>
    <property type="molecule type" value="Genomic_DNA"/>
</dbReference>
<feature type="repeat" description="PPR" evidence="5">
    <location>
        <begin position="1010"/>
        <end position="1044"/>
    </location>
</feature>
<feature type="region of interest" description="Disordered" evidence="6">
    <location>
        <begin position="104"/>
        <end position="133"/>
    </location>
</feature>
<protein>
    <recommendedName>
        <fullName evidence="7">Tetratricopeptide repeat domain-containing protein</fullName>
    </recommendedName>
</protein>
<evidence type="ECO:0000256" key="6">
    <source>
        <dbReference type="SAM" id="MobiDB-lite"/>
    </source>
</evidence>
<keyword evidence="2" id="KW-0677">Repeat</keyword>
<reference evidence="9" key="1">
    <citation type="journal article" date="2014" name="BMC Genomics">
        <title>Genome characteristics reveal the impact of lichenization on lichen-forming fungus Endocarpon pusillum Hedwig (Verrucariales, Ascomycota).</title>
        <authorList>
            <person name="Wang Y.-Y."/>
            <person name="Liu B."/>
            <person name="Zhang X.-Y."/>
            <person name="Zhou Q.-M."/>
            <person name="Zhang T."/>
            <person name="Li H."/>
            <person name="Yu Y.-F."/>
            <person name="Zhang X.-L."/>
            <person name="Hao X.-Y."/>
            <person name="Wang M."/>
            <person name="Wang L."/>
            <person name="Wei J.-C."/>
        </authorList>
    </citation>
    <scope>NUCLEOTIDE SEQUENCE [LARGE SCALE GENOMIC DNA]</scope>
    <source>
        <strain evidence="9">Z07020 / HMAS-L-300199</strain>
    </source>
</reference>
<keyword evidence="9" id="KW-1185">Reference proteome</keyword>
<comment type="similarity">
    <text evidence="1">Belongs to the CCM1 family.</text>
</comment>